<protein>
    <submittedName>
        <fullName evidence="2">11294_t:CDS:1</fullName>
    </submittedName>
</protein>
<keyword evidence="3" id="KW-1185">Reference proteome</keyword>
<gene>
    <name evidence="2" type="ORF">RFULGI_LOCUS9912</name>
</gene>
<feature type="signal peptide" evidence="1">
    <location>
        <begin position="1"/>
        <end position="31"/>
    </location>
</feature>
<feature type="chain" id="PRO_5040454156" evidence="1">
    <location>
        <begin position="32"/>
        <end position="55"/>
    </location>
</feature>
<reference evidence="2" key="1">
    <citation type="submission" date="2021-06" db="EMBL/GenBank/DDBJ databases">
        <authorList>
            <person name="Kallberg Y."/>
            <person name="Tangrot J."/>
            <person name="Rosling A."/>
        </authorList>
    </citation>
    <scope>NUCLEOTIDE SEQUENCE</scope>
    <source>
        <strain evidence="2">IN212</strain>
    </source>
</reference>
<accession>A0A9N9ERN6</accession>
<sequence>MKTIYITVGINIDALLLLIDSVGTLPSNSQAESINPNDNSLQSEVEIEMDAIPTK</sequence>
<feature type="non-terminal residue" evidence="2">
    <location>
        <position position="1"/>
    </location>
</feature>
<dbReference type="OrthoDB" id="2441335at2759"/>
<evidence type="ECO:0000313" key="3">
    <source>
        <dbReference type="Proteomes" id="UP000789396"/>
    </source>
</evidence>
<dbReference type="EMBL" id="CAJVPZ010018598">
    <property type="protein sequence ID" value="CAG8688980.1"/>
    <property type="molecule type" value="Genomic_DNA"/>
</dbReference>
<evidence type="ECO:0000256" key="1">
    <source>
        <dbReference type="SAM" id="SignalP"/>
    </source>
</evidence>
<proteinExistence type="predicted"/>
<keyword evidence="1" id="KW-0732">Signal</keyword>
<evidence type="ECO:0000313" key="2">
    <source>
        <dbReference type="EMBL" id="CAG8688980.1"/>
    </source>
</evidence>
<dbReference type="AlphaFoldDB" id="A0A9N9ERN6"/>
<name>A0A9N9ERN6_9GLOM</name>
<dbReference type="Proteomes" id="UP000789396">
    <property type="component" value="Unassembled WGS sequence"/>
</dbReference>
<comment type="caution">
    <text evidence="2">The sequence shown here is derived from an EMBL/GenBank/DDBJ whole genome shotgun (WGS) entry which is preliminary data.</text>
</comment>
<organism evidence="2 3">
    <name type="scientific">Racocetra fulgida</name>
    <dbReference type="NCBI Taxonomy" id="60492"/>
    <lineage>
        <taxon>Eukaryota</taxon>
        <taxon>Fungi</taxon>
        <taxon>Fungi incertae sedis</taxon>
        <taxon>Mucoromycota</taxon>
        <taxon>Glomeromycotina</taxon>
        <taxon>Glomeromycetes</taxon>
        <taxon>Diversisporales</taxon>
        <taxon>Gigasporaceae</taxon>
        <taxon>Racocetra</taxon>
    </lineage>
</organism>